<gene>
    <name evidence="1" type="ORF">BIFADO_01888</name>
</gene>
<accession>A7A7P9</accession>
<name>A7A7P9_BIFAD</name>
<protein>
    <submittedName>
        <fullName evidence="1">Uncharacterized protein</fullName>
    </submittedName>
</protein>
<dbReference type="EMBL" id="AAXD02000069">
    <property type="protein sequence ID" value="EDN82372.1"/>
    <property type="molecule type" value="Genomic_DNA"/>
</dbReference>
<sequence length="36" mass="3870">MFEAGRIRRGQGVLDLGFDLVPVVRSPALCGPSKAR</sequence>
<dbReference type="AlphaFoldDB" id="A7A7P9"/>
<organism evidence="1 2">
    <name type="scientific">Bifidobacterium adolescentis L2-32</name>
    <dbReference type="NCBI Taxonomy" id="411481"/>
    <lineage>
        <taxon>Bacteria</taxon>
        <taxon>Bacillati</taxon>
        <taxon>Actinomycetota</taxon>
        <taxon>Actinomycetes</taxon>
        <taxon>Bifidobacteriales</taxon>
        <taxon>Bifidobacteriaceae</taxon>
        <taxon>Bifidobacterium</taxon>
    </lineage>
</organism>
<evidence type="ECO:0000313" key="1">
    <source>
        <dbReference type="EMBL" id="EDN82372.1"/>
    </source>
</evidence>
<proteinExistence type="predicted"/>
<comment type="caution">
    <text evidence="1">The sequence shown here is derived from an EMBL/GenBank/DDBJ whole genome shotgun (WGS) entry which is preliminary data.</text>
</comment>
<reference evidence="1 2" key="1">
    <citation type="submission" date="2007-04" db="EMBL/GenBank/DDBJ databases">
        <authorList>
            <person name="Fulton L."/>
            <person name="Clifton S."/>
            <person name="Fulton B."/>
            <person name="Xu J."/>
            <person name="Minx P."/>
            <person name="Pepin K.H."/>
            <person name="Johnson M."/>
            <person name="Thiruvilangam P."/>
            <person name="Bhonagiri V."/>
            <person name="Nash W.E."/>
            <person name="Mardis E.R."/>
            <person name="Wilson R.K."/>
        </authorList>
    </citation>
    <scope>NUCLEOTIDE SEQUENCE [LARGE SCALE GENOMIC DNA]</scope>
    <source>
        <strain evidence="1 2">L2-32</strain>
    </source>
</reference>
<dbReference type="Proteomes" id="UP000003773">
    <property type="component" value="Unassembled WGS sequence"/>
</dbReference>
<evidence type="ECO:0000313" key="2">
    <source>
        <dbReference type="Proteomes" id="UP000003773"/>
    </source>
</evidence>
<dbReference type="HOGENOM" id="CLU_3354815_0_0_11"/>
<reference evidence="1 2" key="2">
    <citation type="submission" date="2007-05" db="EMBL/GenBank/DDBJ databases">
        <title>Draft genome sequence of Bifidobacterium adolescentis (L2-32).</title>
        <authorList>
            <person name="Sudarsanam P."/>
            <person name="Ley R."/>
            <person name="Guruge J."/>
            <person name="Turnbaugh P.J."/>
            <person name="Mahowald M."/>
            <person name="Liep D."/>
            <person name="Gordon J."/>
        </authorList>
    </citation>
    <scope>NUCLEOTIDE SEQUENCE [LARGE SCALE GENOMIC DNA]</scope>
    <source>
        <strain evidence="1 2">L2-32</strain>
    </source>
</reference>